<gene>
    <name evidence="9" type="ORF">ADH66_16225</name>
    <name evidence="10" type="ORF">I5Q82_06605</name>
</gene>
<dbReference type="KEGG" id="amur:ADH66_16225"/>
<keyword evidence="4 6" id="KW-0249">Electron transport</keyword>
<dbReference type="Gene3D" id="2.20.28.10">
    <property type="match status" value="1"/>
</dbReference>
<accession>A0A1Z2XUD8</accession>
<evidence type="ECO:0000256" key="5">
    <source>
        <dbReference type="ARBA" id="ARBA00023004"/>
    </source>
</evidence>
<sequence>MDKYVCPCGYVYDPEVGDPDNGVAPGTPWEKVPEDWTCPTCGLGKDAFEKE</sequence>
<evidence type="ECO:0000256" key="6">
    <source>
        <dbReference type="PIRNR" id="PIRNR000071"/>
    </source>
</evidence>
<evidence type="ECO:0000256" key="7">
    <source>
        <dbReference type="PIRSR" id="PIRSR000071-1"/>
    </source>
</evidence>
<evidence type="ECO:0000313" key="9">
    <source>
        <dbReference type="EMBL" id="ASB42068.1"/>
    </source>
</evidence>
<evidence type="ECO:0000313" key="10">
    <source>
        <dbReference type="EMBL" id="QQR31337.1"/>
    </source>
</evidence>
<feature type="binding site" evidence="7">
    <location>
        <position position="6"/>
    </location>
    <ligand>
        <name>Fe cation</name>
        <dbReference type="ChEBI" id="CHEBI:24875"/>
    </ligand>
</feature>
<feature type="binding site" evidence="7">
    <location>
        <position position="41"/>
    </location>
    <ligand>
        <name>Fe cation</name>
        <dbReference type="ChEBI" id="CHEBI:24875"/>
    </ligand>
</feature>
<protein>
    <recommendedName>
        <fullName evidence="6">Rubredoxin</fullName>
    </recommendedName>
</protein>
<keyword evidence="3 6" id="KW-0479">Metal-binding</keyword>
<dbReference type="FunFam" id="2.20.28.10:FF:000001">
    <property type="entry name" value="Rubredoxin"/>
    <property type="match status" value="1"/>
</dbReference>
<dbReference type="PIRSF" id="PIRSF000071">
    <property type="entry name" value="Rubredoxin"/>
    <property type="match status" value="1"/>
</dbReference>
<feature type="binding site" evidence="7">
    <location>
        <position position="38"/>
    </location>
    <ligand>
        <name>Fe cation</name>
        <dbReference type="ChEBI" id="CHEBI:24875"/>
    </ligand>
</feature>
<evidence type="ECO:0000256" key="2">
    <source>
        <dbReference type="ARBA" id="ARBA00022448"/>
    </source>
</evidence>
<evidence type="ECO:0000313" key="12">
    <source>
        <dbReference type="Proteomes" id="UP000596035"/>
    </source>
</evidence>
<dbReference type="PROSITE" id="PS00202">
    <property type="entry name" value="RUBREDOXIN"/>
    <property type="match status" value="1"/>
</dbReference>
<organism evidence="10 12">
    <name type="scientific">Acutalibacter muris</name>
    <dbReference type="NCBI Taxonomy" id="1796620"/>
    <lineage>
        <taxon>Bacteria</taxon>
        <taxon>Bacillati</taxon>
        <taxon>Bacillota</taxon>
        <taxon>Clostridia</taxon>
        <taxon>Eubacteriales</taxon>
        <taxon>Acutalibacteraceae</taxon>
        <taxon>Acutalibacter</taxon>
    </lineage>
</organism>
<dbReference type="PRINTS" id="PR00163">
    <property type="entry name" value="RUBREDOXIN"/>
</dbReference>
<comment type="cofactor">
    <cofactor evidence="6 7">
        <name>Fe(3+)</name>
        <dbReference type="ChEBI" id="CHEBI:29034"/>
    </cofactor>
    <text evidence="6 7">Binds 1 Fe(3+) ion per subunit.</text>
</comment>
<evidence type="ECO:0000256" key="4">
    <source>
        <dbReference type="ARBA" id="ARBA00022982"/>
    </source>
</evidence>
<evidence type="ECO:0000313" key="11">
    <source>
        <dbReference type="Proteomes" id="UP000196710"/>
    </source>
</evidence>
<dbReference type="GO" id="GO:0043448">
    <property type="term" value="P:alkane catabolic process"/>
    <property type="evidence" value="ECO:0007669"/>
    <property type="project" value="TreeGrafter"/>
</dbReference>
<dbReference type="CDD" id="cd00730">
    <property type="entry name" value="rubredoxin"/>
    <property type="match status" value="1"/>
</dbReference>
<dbReference type="PANTHER" id="PTHR47627:SF1">
    <property type="entry name" value="RUBREDOXIN-1-RELATED"/>
    <property type="match status" value="1"/>
</dbReference>
<dbReference type="Proteomes" id="UP000596035">
    <property type="component" value="Chromosome"/>
</dbReference>
<proteinExistence type="inferred from homology"/>
<name>A0A1Z2XUD8_9FIRM</name>
<feature type="binding site" evidence="7">
    <location>
        <position position="8"/>
    </location>
    <ligand>
        <name>Fe cation</name>
        <dbReference type="ChEBI" id="CHEBI:24875"/>
    </ligand>
</feature>
<dbReference type="PANTHER" id="PTHR47627">
    <property type="entry name" value="RUBREDOXIN"/>
    <property type="match status" value="1"/>
</dbReference>
<dbReference type="InterPro" id="IPR050526">
    <property type="entry name" value="Rubredoxin_ET"/>
</dbReference>
<dbReference type="InterPro" id="IPR024935">
    <property type="entry name" value="Rubredoxin_dom"/>
</dbReference>
<dbReference type="SUPFAM" id="SSF57802">
    <property type="entry name" value="Rubredoxin-like"/>
    <property type="match status" value="1"/>
</dbReference>
<evidence type="ECO:0000256" key="1">
    <source>
        <dbReference type="ARBA" id="ARBA00005337"/>
    </source>
</evidence>
<dbReference type="GO" id="GO:0005506">
    <property type="term" value="F:iron ion binding"/>
    <property type="evidence" value="ECO:0007669"/>
    <property type="project" value="InterPro"/>
</dbReference>
<dbReference type="Proteomes" id="UP000196710">
    <property type="component" value="Chromosome"/>
</dbReference>
<dbReference type="GO" id="GO:0009055">
    <property type="term" value="F:electron transfer activity"/>
    <property type="evidence" value="ECO:0007669"/>
    <property type="project" value="InterPro"/>
</dbReference>
<reference evidence="11" key="2">
    <citation type="submission" date="2017-05" db="EMBL/GenBank/DDBJ databases">
        <title>Improved OligoMM genomes.</title>
        <authorList>
            <person name="Garzetti D."/>
        </authorList>
    </citation>
    <scope>NUCLEOTIDE SEQUENCE [LARGE SCALE GENOMIC DNA]</scope>
    <source>
        <strain evidence="11">KB18</strain>
    </source>
</reference>
<dbReference type="RefSeq" id="WP_084384415.1">
    <property type="nucleotide sequence ID" value="NZ_CAJTCQ010000001.1"/>
</dbReference>
<keyword evidence="5 6" id="KW-0408">Iron</keyword>
<dbReference type="EMBL" id="CP065321">
    <property type="protein sequence ID" value="QQR31337.1"/>
    <property type="molecule type" value="Genomic_DNA"/>
</dbReference>
<feature type="domain" description="Rubredoxin-like" evidence="8">
    <location>
        <begin position="1"/>
        <end position="51"/>
    </location>
</feature>
<reference evidence="10 12" key="3">
    <citation type="submission" date="2020-11" db="EMBL/GenBank/DDBJ databases">
        <title>Closed and high quality bacterial genomes of the OMM12 community.</title>
        <authorList>
            <person name="Marbouty M."/>
            <person name="Lamy-Besnier Q."/>
            <person name="Debarbieux L."/>
            <person name="Koszul R."/>
        </authorList>
    </citation>
    <scope>NUCLEOTIDE SEQUENCE [LARGE SCALE GENOMIC DNA]</scope>
    <source>
        <strain evidence="10 12">KB18</strain>
    </source>
</reference>
<dbReference type="InterPro" id="IPR018527">
    <property type="entry name" value="Rubredoxin_Fe_BS"/>
</dbReference>
<reference evidence="9" key="1">
    <citation type="journal article" date="2017" name="Genome Announc.">
        <title>High-Quality Whole-Genome Sequences of the Oligo-Mouse-Microbiota Bacterial Community.</title>
        <authorList>
            <person name="Garzetti D."/>
            <person name="Brugiroux S."/>
            <person name="Bunk B."/>
            <person name="Pukall R."/>
            <person name="McCoy K.D."/>
            <person name="Macpherson A.J."/>
            <person name="Stecher B."/>
        </authorList>
    </citation>
    <scope>NUCLEOTIDE SEQUENCE</scope>
    <source>
        <strain evidence="9">KB18</strain>
    </source>
</reference>
<dbReference type="AlphaFoldDB" id="A0A1Z2XUD8"/>
<dbReference type="InterPro" id="IPR024934">
    <property type="entry name" value="Rubredoxin-like_dom"/>
</dbReference>
<dbReference type="Pfam" id="PF00301">
    <property type="entry name" value="Rubredoxin"/>
    <property type="match status" value="1"/>
</dbReference>
<keyword evidence="2 6" id="KW-0813">Transport</keyword>
<evidence type="ECO:0000259" key="8">
    <source>
        <dbReference type="PROSITE" id="PS50903"/>
    </source>
</evidence>
<dbReference type="PROSITE" id="PS50903">
    <property type="entry name" value="RUBREDOXIN_LIKE"/>
    <property type="match status" value="1"/>
</dbReference>
<dbReference type="InterPro" id="IPR024922">
    <property type="entry name" value="Rubredoxin"/>
</dbReference>
<comment type="similarity">
    <text evidence="1 6">Belongs to the rubredoxin family.</text>
</comment>
<dbReference type="EMBL" id="CP021422">
    <property type="protein sequence ID" value="ASB42068.1"/>
    <property type="molecule type" value="Genomic_DNA"/>
</dbReference>
<keyword evidence="11" id="KW-1185">Reference proteome</keyword>
<evidence type="ECO:0000256" key="3">
    <source>
        <dbReference type="ARBA" id="ARBA00022723"/>
    </source>
</evidence>